<dbReference type="SUPFAM" id="SSF55008">
    <property type="entry name" value="HMA, heavy metal-associated domain"/>
    <property type="match status" value="1"/>
</dbReference>
<dbReference type="GO" id="GO:0046872">
    <property type="term" value="F:metal ion binding"/>
    <property type="evidence" value="ECO:0007669"/>
    <property type="project" value="InterPro"/>
</dbReference>
<dbReference type="Proteomes" id="UP000657918">
    <property type="component" value="Chromosome 16"/>
</dbReference>
<organism evidence="2 3">
    <name type="scientific">Salix dunnii</name>
    <dbReference type="NCBI Taxonomy" id="1413687"/>
    <lineage>
        <taxon>Eukaryota</taxon>
        <taxon>Viridiplantae</taxon>
        <taxon>Streptophyta</taxon>
        <taxon>Embryophyta</taxon>
        <taxon>Tracheophyta</taxon>
        <taxon>Spermatophyta</taxon>
        <taxon>Magnoliopsida</taxon>
        <taxon>eudicotyledons</taxon>
        <taxon>Gunneridae</taxon>
        <taxon>Pentapetalae</taxon>
        <taxon>rosids</taxon>
        <taxon>fabids</taxon>
        <taxon>Malpighiales</taxon>
        <taxon>Salicaceae</taxon>
        <taxon>Saliceae</taxon>
        <taxon>Salix</taxon>
    </lineage>
</organism>
<accession>A0A835J9P3</accession>
<dbReference type="EMBL" id="JADGMS010000016">
    <property type="protein sequence ID" value="KAF9664319.1"/>
    <property type="molecule type" value="Genomic_DNA"/>
</dbReference>
<evidence type="ECO:0000313" key="3">
    <source>
        <dbReference type="Proteomes" id="UP000657918"/>
    </source>
</evidence>
<keyword evidence="3" id="KW-1185">Reference proteome</keyword>
<dbReference type="InterPro" id="IPR006121">
    <property type="entry name" value="HMA_dom"/>
</dbReference>
<dbReference type="Gene3D" id="3.30.70.100">
    <property type="match status" value="1"/>
</dbReference>
<name>A0A835J9P3_9ROSI</name>
<sequence>MSVHTLRRARQAVTWTCVIDVNVMFKQKIVLKVQMNCQKCRTKALKVLADADGVSSMGLKREKKENIVVIGEGVDAARLASSFRKKVGHTEIAISVAVSVDKK</sequence>
<dbReference type="InterPro" id="IPR036163">
    <property type="entry name" value="HMA_dom_sf"/>
</dbReference>
<comment type="caution">
    <text evidence="2">The sequence shown here is derived from an EMBL/GenBank/DDBJ whole genome shotgun (WGS) entry which is preliminary data.</text>
</comment>
<dbReference type="PANTHER" id="PTHR46371">
    <property type="entry name" value="OS04G0464100 PROTEIN"/>
    <property type="match status" value="1"/>
</dbReference>
<proteinExistence type="predicted"/>
<reference evidence="2 3" key="1">
    <citation type="submission" date="2020-10" db="EMBL/GenBank/DDBJ databases">
        <title>Plant Genome Project.</title>
        <authorList>
            <person name="Zhang R.-G."/>
        </authorList>
    </citation>
    <scope>NUCLEOTIDE SEQUENCE [LARGE SCALE GENOMIC DNA]</scope>
    <source>
        <strain evidence="2">FAFU-HL-1</strain>
        <tissue evidence="2">Leaf</tissue>
    </source>
</reference>
<gene>
    <name evidence="2" type="ORF">SADUNF_Sadunf16G0006100</name>
</gene>
<dbReference type="OrthoDB" id="692882at2759"/>
<evidence type="ECO:0000313" key="2">
    <source>
        <dbReference type="EMBL" id="KAF9664319.1"/>
    </source>
</evidence>
<dbReference type="AlphaFoldDB" id="A0A835J9P3"/>
<dbReference type="InterPro" id="IPR044296">
    <property type="entry name" value="HIPP46"/>
</dbReference>
<dbReference type="PROSITE" id="PS50846">
    <property type="entry name" value="HMA_2"/>
    <property type="match status" value="1"/>
</dbReference>
<protein>
    <recommendedName>
        <fullName evidence="1">HMA domain-containing protein</fullName>
    </recommendedName>
</protein>
<feature type="domain" description="HMA" evidence="1">
    <location>
        <begin position="26"/>
        <end position="95"/>
    </location>
</feature>
<evidence type="ECO:0000259" key="1">
    <source>
        <dbReference type="PROSITE" id="PS50846"/>
    </source>
</evidence>